<dbReference type="RefSeq" id="WP_231019167.1">
    <property type="nucleotide sequence ID" value="NZ_CP147920.1"/>
</dbReference>
<dbReference type="Gene3D" id="3.40.50.300">
    <property type="entry name" value="P-loop containing nucleotide triphosphate hydrolases"/>
    <property type="match status" value="1"/>
</dbReference>
<protein>
    <submittedName>
        <fullName evidence="1">Sulfotransferase</fullName>
    </submittedName>
</protein>
<accession>A0ABZ3HAL7</accession>
<organism evidence="1 2">
    <name type="scientific">Sulfurimonas diazotrophicus</name>
    <dbReference type="NCBI Taxonomy" id="3131939"/>
    <lineage>
        <taxon>Bacteria</taxon>
        <taxon>Pseudomonadati</taxon>
        <taxon>Campylobacterota</taxon>
        <taxon>Epsilonproteobacteria</taxon>
        <taxon>Campylobacterales</taxon>
        <taxon>Sulfurimonadaceae</taxon>
        <taxon>Sulfurimonas</taxon>
    </lineage>
</organism>
<sequence>MKTAFFVSTGRTGTDFFTDFFNNVVENSWSLHEPKPAFRKRGHQLMSRPHTMWEKYYFALPRRWWHMKHSEEWYVETNYHLFAAIPLIRDAFPDALVFHIVRDGRDVVTSWLNRGRYITNDHMTPFHIPGDPAQALWENWNALQKLAWYWKTVNTRAIETQPDMIIKFEELFKTNKELIFDILAKFDGLVYDEAKVRASLEKKVNRNRIEFFPKYDEWPRHWKEQFWEIAGEKMEELGYAFKP</sequence>
<gene>
    <name evidence="1" type="ORF">WCY31_11060</name>
</gene>
<dbReference type="Proteomes" id="UP001447842">
    <property type="component" value="Chromosome"/>
</dbReference>
<evidence type="ECO:0000313" key="1">
    <source>
        <dbReference type="EMBL" id="XAU14770.1"/>
    </source>
</evidence>
<dbReference type="EMBL" id="CP147920">
    <property type="protein sequence ID" value="XAU14770.1"/>
    <property type="molecule type" value="Genomic_DNA"/>
</dbReference>
<reference evidence="1 2" key="1">
    <citation type="submission" date="2024-03" db="EMBL/GenBank/DDBJ databases">
        <title>Sulfurimonas sp. HSL3-1.</title>
        <authorList>
            <person name="Wang S."/>
        </authorList>
    </citation>
    <scope>NUCLEOTIDE SEQUENCE [LARGE SCALE GENOMIC DNA]</scope>
    <source>
        <strain evidence="1 2">HSL3-1</strain>
    </source>
</reference>
<dbReference type="SUPFAM" id="SSF52540">
    <property type="entry name" value="P-loop containing nucleoside triphosphate hydrolases"/>
    <property type="match status" value="1"/>
</dbReference>
<dbReference type="Pfam" id="PF13469">
    <property type="entry name" value="Sulfotransfer_3"/>
    <property type="match status" value="1"/>
</dbReference>
<name>A0ABZ3HAL7_9BACT</name>
<dbReference type="InterPro" id="IPR027417">
    <property type="entry name" value="P-loop_NTPase"/>
</dbReference>
<proteinExistence type="predicted"/>
<keyword evidence="2" id="KW-1185">Reference proteome</keyword>
<evidence type="ECO:0000313" key="2">
    <source>
        <dbReference type="Proteomes" id="UP001447842"/>
    </source>
</evidence>